<dbReference type="GO" id="GO:0001193">
    <property type="term" value="P:maintenance of transcriptional fidelity during transcription elongation by RNA polymerase II"/>
    <property type="evidence" value="ECO:0007669"/>
    <property type="project" value="TreeGrafter"/>
</dbReference>
<dbReference type="PROSITE" id="PS51133">
    <property type="entry name" value="ZF_TFIIS_2"/>
    <property type="match status" value="1"/>
</dbReference>
<comment type="subcellular location">
    <subcellularLocation>
        <location evidence="1">Nucleus</location>
        <location evidence="1">Nucleolus</location>
    </subcellularLocation>
</comment>
<protein>
    <recommendedName>
        <fullName evidence="10">DNA-directed RNA polymerase subunit</fullName>
    </recommendedName>
</protein>
<evidence type="ECO:0000256" key="12">
    <source>
        <dbReference type="PIRSR" id="PIRSR005586-2"/>
    </source>
</evidence>
<evidence type="ECO:0000256" key="2">
    <source>
        <dbReference type="ARBA" id="ARBA00022478"/>
    </source>
</evidence>
<evidence type="ECO:0000256" key="6">
    <source>
        <dbReference type="ARBA" id="ARBA00023163"/>
    </source>
</evidence>
<dbReference type="Pfam" id="PF01096">
    <property type="entry name" value="Zn_ribbon_TFIIS"/>
    <property type="match status" value="1"/>
</dbReference>
<dbReference type="GO" id="GO:0006367">
    <property type="term" value="P:transcription initiation at RNA polymerase II promoter"/>
    <property type="evidence" value="ECO:0007669"/>
    <property type="project" value="TreeGrafter"/>
</dbReference>
<evidence type="ECO:0000256" key="5">
    <source>
        <dbReference type="ARBA" id="ARBA00022833"/>
    </source>
</evidence>
<comment type="subunit">
    <text evidence="9">Component of the RNA polymerase II, IV and V complexes. Interacts with NRPD1.</text>
</comment>
<dbReference type="FunFam" id="2.20.25.10:FF:000004">
    <property type="entry name" value="DNA-directed RNA polymerase subunit"/>
    <property type="match status" value="1"/>
</dbReference>
<dbReference type="InterPro" id="IPR001222">
    <property type="entry name" value="Znf_TFIIS"/>
</dbReference>
<dbReference type="EMBL" id="GGEC01011630">
    <property type="protein sequence ID" value="MBW92113.1"/>
    <property type="molecule type" value="Transcribed_RNA"/>
</dbReference>
<dbReference type="InterPro" id="IPR019761">
    <property type="entry name" value="DNA-dir_RNA_pol-M_15_CS"/>
</dbReference>
<keyword evidence="3 11" id="KW-0479">Metal-binding</keyword>
<name>A0A2P2JF67_RHIMU</name>
<feature type="binding site" evidence="11">
    <location>
        <position position="10"/>
    </location>
    <ligand>
        <name>Zn(2+)</name>
        <dbReference type="ChEBI" id="CHEBI:29105"/>
        <label>1</label>
    </ligand>
</feature>
<dbReference type="GO" id="GO:0005665">
    <property type="term" value="C:RNA polymerase II, core complex"/>
    <property type="evidence" value="ECO:0007669"/>
    <property type="project" value="TreeGrafter"/>
</dbReference>
<dbReference type="PIRSF" id="PIRSF005586">
    <property type="entry name" value="RNApol_RpoM"/>
    <property type="match status" value="1"/>
</dbReference>
<dbReference type="SUPFAM" id="SSF57783">
    <property type="entry name" value="Zinc beta-ribbon"/>
    <property type="match status" value="2"/>
</dbReference>
<evidence type="ECO:0000256" key="9">
    <source>
        <dbReference type="ARBA" id="ARBA00063449"/>
    </source>
</evidence>
<evidence type="ECO:0000256" key="8">
    <source>
        <dbReference type="ARBA" id="ARBA00055413"/>
    </source>
</evidence>
<evidence type="ECO:0000313" key="15">
    <source>
        <dbReference type="EMBL" id="MBW92113.1"/>
    </source>
</evidence>
<feature type="binding site" evidence="11">
    <location>
        <position position="76"/>
    </location>
    <ligand>
        <name>Zn(2+)</name>
        <dbReference type="ChEBI" id="CHEBI:29105"/>
        <label>2</label>
    </ligand>
</feature>
<dbReference type="GO" id="GO:0006283">
    <property type="term" value="P:transcription-coupled nucleotide-excision repair"/>
    <property type="evidence" value="ECO:0007669"/>
    <property type="project" value="TreeGrafter"/>
</dbReference>
<dbReference type="PROSITE" id="PS01030">
    <property type="entry name" value="RNA_POL_M_15KD"/>
    <property type="match status" value="1"/>
</dbReference>
<keyword evidence="4 12" id="KW-0863">Zinc-finger</keyword>
<organism evidence="15">
    <name type="scientific">Rhizophora mucronata</name>
    <name type="common">Asiatic mangrove</name>
    <dbReference type="NCBI Taxonomy" id="61149"/>
    <lineage>
        <taxon>Eukaryota</taxon>
        <taxon>Viridiplantae</taxon>
        <taxon>Streptophyta</taxon>
        <taxon>Embryophyta</taxon>
        <taxon>Tracheophyta</taxon>
        <taxon>Spermatophyta</taxon>
        <taxon>Magnoliopsida</taxon>
        <taxon>eudicotyledons</taxon>
        <taxon>Gunneridae</taxon>
        <taxon>Pentapetalae</taxon>
        <taxon>rosids</taxon>
        <taxon>fabids</taxon>
        <taxon>Malpighiales</taxon>
        <taxon>Rhizophoraceae</taxon>
        <taxon>Rhizophora</taxon>
    </lineage>
</organism>
<dbReference type="InterPro" id="IPR034012">
    <property type="entry name" value="Zn_ribbon_RPB9_C"/>
</dbReference>
<feature type="binding site" evidence="11">
    <location>
        <position position="103"/>
    </location>
    <ligand>
        <name>Zn(2+)</name>
        <dbReference type="ChEBI" id="CHEBI:29105"/>
        <label>2</label>
    </ligand>
</feature>
<evidence type="ECO:0000256" key="10">
    <source>
        <dbReference type="PIRNR" id="PIRNR005586"/>
    </source>
</evidence>
<evidence type="ECO:0000256" key="3">
    <source>
        <dbReference type="ARBA" id="ARBA00022723"/>
    </source>
</evidence>
<feature type="domain" description="TFIIS-type" evidence="14">
    <location>
        <begin position="72"/>
        <end position="113"/>
    </location>
</feature>
<evidence type="ECO:0000256" key="11">
    <source>
        <dbReference type="PIRSR" id="PIRSR005586-1"/>
    </source>
</evidence>
<evidence type="ECO:0000256" key="7">
    <source>
        <dbReference type="ARBA" id="ARBA00023242"/>
    </source>
</evidence>
<feature type="binding site" evidence="11">
    <location>
        <position position="32"/>
    </location>
    <ligand>
        <name>Zn(2+)</name>
        <dbReference type="ChEBI" id="CHEBI:29105"/>
        <label>1</label>
    </ligand>
</feature>
<sequence length="114" mass="13103">MSTMKFCRECNNILYPKEDKTQKILLYACRNCDHQEVADSNCVYRNEVHHSVAERTQVLQDVAADPTLPRTKAVTCTVCEHPEAVFFQATSRGEEGMTLFFVCCNPNCGHRWRD</sequence>
<dbReference type="AlphaFoldDB" id="A0A2P2JF67"/>
<feature type="binding site" evidence="11">
    <location>
        <position position="29"/>
    </location>
    <ligand>
        <name>Zn(2+)</name>
        <dbReference type="ChEBI" id="CHEBI:29105"/>
        <label>1</label>
    </ligand>
</feature>
<comment type="function">
    <text evidence="8">DNA-dependent RNA polymerase catalyzes the transcription of DNA into RNA using the four ribonucleoside triphosphates as substrates. Component of RNA polymerase II which synthesizes mRNA precursors and many functional non-coding RNAs. Pol II is the central component of the basal RNA polymerase II transcription machinery. It is composed of mobile elements that move relative to each other. Component of RNA polymerases IV and V which mediate short-interfering RNAs (siRNA) accumulation and subsequent RNA-directed DNA methylation-dependent (RdDM) transcriptional gene silencing (TGS) of endogenous repeated sequences, including transposable elements. Required for RNA silencing.</text>
</comment>
<dbReference type="GO" id="GO:0008270">
    <property type="term" value="F:zinc ion binding"/>
    <property type="evidence" value="ECO:0007669"/>
    <property type="project" value="UniProtKB-KW"/>
</dbReference>
<keyword evidence="6 10" id="KW-0804">Transcription</keyword>
<dbReference type="GO" id="GO:0003676">
    <property type="term" value="F:nucleic acid binding"/>
    <property type="evidence" value="ECO:0007669"/>
    <property type="project" value="InterPro"/>
</dbReference>
<dbReference type="FunFam" id="2.20.25.10:FF:000008">
    <property type="entry name" value="DNA-directed RNA polymerase II subunit RPB9"/>
    <property type="match status" value="1"/>
</dbReference>
<reference evidence="15" key="1">
    <citation type="submission" date="2018-02" db="EMBL/GenBank/DDBJ databases">
        <title>Rhizophora mucronata_Transcriptome.</title>
        <authorList>
            <person name="Meera S.P."/>
            <person name="Sreeshan A."/>
            <person name="Augustine A."/>
        </authorList>
    </citation>
    <scope>NUCLEOTIDE SEQUENCE</scope>
    <source>
        <tissue evidence="15">Leaf</tissue>
    </source>
</reference>
<dbReference type="Pfam" id="PF02150">
    <property type="entry name" value="Zn_ribbon_RPB9"/>
    <property type="match status" value="1"/>
</dbReference>
<keyword evidence="2 10" id="KW-0240">DNA-directed RNA polymerase</keyword>
<comment type="similarity">
    <text evidence="10 13">Belongs to the archaeal rpoM/eukaryotic RPA12/RPB9/RPC11 RNA polymerase family.</text>
</comment>
<dbReference type="GO" id="GO:0000419">
    <property type="term" value="C:RNA polymerase V complex"/>
    <property type="evidence" value="ECO:0007669"/>
    <property type="project" value="UniProtKB-ARBA"/>
</dbReference>
<dbReference type="GO" id="GO:0005730">
    <property type="term" value="C:nucleolus"/>
    <property type="evidence" value="ECO:0007669"/>
    <property type="project" value="UniProtKB-SubCell"/>
</dbReference>
<dbReference type="Gene3D" id="2.20.25.10">
    <property type="match status" value="2"/>
</dbReference>
<feature type="binding site" evidence="11">
    <location>
        <position position="108"/>
    </location>
    <ligand>
        <name>Zn(2+)</name>
        <dbReference type="ChEBI" id="CHEBI:29105"/>
        <label>2</label>
    </ligand>
</feature>
<evidence type="ECO:0000259" key="14">
    <source>
        <dbReference type="PROSITE" id="PS51133"/>
    </source>
</evidence>
<evidence type="ECO:0000256" key="4">
    <source>
        <dbReference type="ARBA" id="ARBA00022771"/>
    </source>
</evidence>
<dbReference type="InterPro" id="IPR012164">
    <property type="entry name" value="Rpa12/Rpb9/Rpc10/TFS"/>
</dbReference>
<keyword evidence="7 10" id="KW-0539">Nucleus</keyword>
<feature type="binding site" evidence="11">
    <location>
        <position position="79"/>
    </location>
    <ligand>
        <name>Zn(2+)</name>
        <dbReference type="ChEBI" id="CHEBI:29105"/>
        <label>2</label>
    </ligand>
</feature>
<keyword evidence="5 11" id="KW-0862">Zinc</keyword>
<dbReference type="CDD" id="cd10508">
    <property type="entry name" value="Zn-ribbon_RPB9"/>
    <property type="match status" value="1"/>
</dbReference>
<accession>A0A2P2JF67</accession>
<evidence type="ECO:0000256" key="13">
    <source>
        <dbReference type="RuleBase" id="RU003474"/>
    </source>
</evidence>
<proteinExistence type="inferred from homology"/>
<dbReference type="PANTHER" id="PTHR11239">
    <property type="entry name" value="DNA-DIRECTED RNA POLYMERASE"/>
    <property type="match status" value="1"/>
</dbReference>
<dbReference type="SMART" id="SM00661">
    <property type="entry name" value="RPOL9"/>
    <property type="match status" value="1"/>
</dbReference>
<dbReference type="InterPro" id="IPR001529">
    <property type="entry name" value="Zn_ribbon_RPB9"/>
</dbReference>
<evidence type="ECO:0000256" key="1">
    <source>
        <dbReference type="ARBA" id="ARBA00004604"/>
    </source>
</evidence>
<dbReference type="GO" id="GO:0003899">
    <property type="term" value="F:DNA-directed RNA polymerase activity"/>
    <property type="evidence" value="ECO:0007669"/>
    <property type="project" value="InterPro"/>
</dbReference>
<feature type="binding site" evidence="11">
    <location>
        <position position="7"/>
    </location>
    <ligand>
        <name>Zn(2+)</name>
        <dbReference type="ChEBI" id="CHEBI:29105"/>
        <label>1</label>
    </ligand>
</feature>
<dbReference type="PANTHER" id="PTHR11239:SF1">
    <property type="entry name" value="DNA-DIRECTED RNA POLYMERASE II SUBUNIT RPB9"/>
    <property type="match status" value="1"/>
</dbReference>
<feature type="zinc finger region" description="C4-type" evidence="12">
    <location>
        <begin position="7"/>
        <end position="32"/>
    </location>
</feature>
<dbReference type="SMART" id="SM00440">
    <property type="entry name" value="ZnF_C2C2"/>
    <property type="match status" value="1"/>
</dbReference>